<dbReference type="Proteomes" id="UP000237662">
    <property type="component" value="Unassembled WGS sequence"/>
</dbReference>
<organism evidence="4 5">
    <name type="scientific">Neolewinella xylanilytica</name>
    <dbReference type="NCBI Taxonomy" id="1514080"/>
    <lineage>
        <taxon>Bacteria</taxon>
        <taxon>Pseudomonadati</taxon>
        <taxon>Bacteroidota</taxon>
        <taxon>Saprospiria</taxon>
        <taxon>Saprospirales</taxon>
        <taxon>Lewinellaceae</taxon>
        <taxon>Neolewinella</taxon>
    </lineage>
</organism>
<dbReference type="SUPFAM" id="SSF52172">
    <property type="entry name" value="CheY-like"/>
    <property type="match status" value="1"/>
</dbReference>
<dbReference type="Pfam" id="PF04397">
    <property type="entry name" value="LytTR"/>
    <property type="match status" value="1"/>
</dbReference>
<evidence type="ECO:0000259" key="2">
    <source>
        <dbReference type="PROSITE" id="PS50110"/>
    </source>
</evidence>
<evidence type="ECO:0000259" key="3">
    <source>
        <dbReference type="PROSITE" id="PS50930"/>
    </source>
</evidence>
<accession>A0A2S6I361</accession>
<dbReference type="InterPro" id="IPR046947">
    <property type="entry name" value="LytR-like"/>
</dbReference>
<dbReference type="PROSITE" id="PS50930">
    <property type="entry name" value="HTH_LYTTR"/>
    <property type="match status" value="1"/>
</dbReference>
<dbReference type="EMBL" id="PTJC01000006">
    <property type="protein sequence ID" value="PPK85618.1"/>
    <property type="molecule type" value="Genomic_DNA"/>
</dbReference>
<dbReference type="AlphaFoldDB" id="A0A2S6I361"/>
<dbReference type="InterPro" id="IPR011006">
    <property type="entry name" value="CheY-like_superfamily"/>
</dbReference>
<name>A0A2S6I361_9BACT</name>
<gene>
    <name evidence="4" type="ORF">CLV84_2521</name>
</gene>
<evidence type="ECO:0000313" key="4">
    <source>
        <dbReference type="EMBL" id="PPK85618.1"/>
    </source>
</evidence>
<keyword evidence="1" id="KW-0597">Phosphoprotein</keyword>
<dbReference type="Pfam" id="PF00072">
    <property type="entry name" value="Response_reg"/>
    <property type="match status" value="1"/>
</dbReference>
<feature type="domain" description="Response regulatory" evidence="2">
    <location>
        <begin position="5"/>
        <end position="118"/>
    </location>
</feature>
<feature type="domain" description="HTH LytTR-type" evidence="3">
    <location>
        <begin position="146"/>
        <end position="253"/>
    </location>
</feature>
<dbReference type="SMART" id="SM00850">
    <property type="entry name" value="LytTR"/>
    <property type="match status" value="1"/>
</dbReference>
<dbReference type="Gene3D" id="2.40.50.1020">
    <property type="entry name" value="LytTr DNA-binding domain"/>
    <property type="match status" value="1"/>
</dbReference>
<dbReference type="PANTHER" id="PTHR37299:SF1">
    <property type="entry name" value="STAGE 0 SPORULATION PROTEIN A HOMOLOG"/>
    <property type="match status" value="1"/>
</dbReference>
<proteinExistence type="predicted"/>
<dbReference type="InterPro" id="IPR001789">
    <property type="entry name" value="Sig_transdc_resp-reg_receiver"/>
</dbReference>
<dbReference type="Gene3D" id="3.40.50.2300">
    <property type="match status" value="1"/>
</dbReference>
<evidence type="ECO:0000256" key="1">
    <source>
        <dbReference type="PROSITE-ProRule" id="PRU00169"/>
    </source>
</evidence>
<evidence type="ECO:0000313" key="5">
    <source>
        <dbReference type="Proteomes" id="UP000237662"/>
    </source>
</evidence>
<dbReference type="PROSITE" id="PS50110">
    <property type="entry name" value="RESPONSE_REGULATORY"/>
    <property type="match status" value="1"/>
</dbReference>
<dbReference type="OrthoDB" id="1490554at2"/>
<reference evidence="4 5" key="1">
    <citation type="submission" date="2018-02" db="EMBL/GenBank/DDBJ databases">
        <title>Genomic Encyclopedia of Archaeal and Bacterial Type Strains, Phase II (KMG-II): from individual species to whole genera.</title>
        <authorList>
            <person name="Goeker M."/>
        </authorList>
    </citation>
    <scope>NUCLEOTIDE SEQUENCE [LARGE SCALE GENOMIC DNA]</scope>
    <source>
        <strain evidence="4 5">DSM 29526</strain>
    </source>
</reference>
<dbReference type="GO" id="GO:0000156">
    <property type="term" value="F:phosphorelay response regulator activity"/>
    <property type="evidence" value="ECO:0007669"/>
    <property type="project" value="InterPro"/>
</dbReference>
<dbReference type="RefSeq" id="WP_104420109.1">
    <property type="nucleotide sequence ID" value="NZ_PTJC01000006.1"/>
</dbReference>
<comment type="caution">
    <text evidence="4">The sequence shown here is derived from an EMBL/GenBank/DDBJ whole genome shotgun (WGS) entry which is preliminary data.</text>
</comment>
<feature type="modified residue" description="4-aspartylphosphate" evidence="1">
    <location>
        <position position="58"/>
    </location>
</feature>
<dbReference type="InterPro" id="IPR007492">
    <property type="entry name" value="LytTR_DNA-bd_dom"/>
</dbReference>
<dbReference type="GO" id="GO:0003677">
    <property type="term" value="F:DNA binding"/>
    <property type="evidence" value="ECO:0007669"/>
    <property type="project" value="InterPro"/>
</dbReference>
<dbReference type="SMART" id="SM00448">
    <property type="entry name" value="REC"/>
    <property type="match status" value="1"/>
</dbReference>
<dbReference type="PANTHER" id="PTHR37299">
    <property type="entry name" value="TRANSCRIPTIONAL REGULATOR-RELATED"/>
    <property type="match status" value="1"/>
</dbReference>
<protein>
    <submittedName>
        <fullName evidence="4">LytTR family two component transcriptional regulator</fullName>
    </submittedName>
</protein>
<keyword evidence="5" id="KW-1185">Reference proteome</keyword>
<sequence>MLPLSCWILEDEPPALRRLEQVLAEVSPATRITFTTDSLAPARAALNERPHPALIFSDIQLADGVSLDLWESAPCQCPIIFTTAYDQYSIRAFRTNGIDYLLKPVSGEDLYRALEKLGRLQATPPPDWRALSELLIPPKKAYRTRILARYRQDWVPVSVEDLRQIYSSDGITFGVSADGKRYLLEESLDRLAEALDPARWFRINRSQIVHILGVRKLSTYFNHRLVLELDSEGGGDNIVSRQRVKDCKEWLGN</sequence>